<name>A0A4Y2MIU0_ARAVE</name>
<organism evidence="1 2">
    <name type="scientific">Araneus ventricosus</name>
    <name type="common">Orbweaver spider</name>
    <name type="synonym">Epeira ventricosa</name>
    <dbReference type="NCBI Taxonomy" id="182803"/>
    <lineage>
        <taxon>Eukaryota</taxon>
        <taxon>Metazoa</taxon>
        <taxon>Ecdysozoa</taxon>
        <taxon>Arthropoda</taxon>
        <taxon>Chelicerata</taxon>
        <taxon>Arachnida</taxon>
        <taxon>Araneae</taxon>
        <taxon>Araneomorphae</taxon>
        <taxon>Entelegynae</taxon>
        <taxon>Araneoidea</taxon>
        <taxon>Araneidae</taxon>
        <taxon>Araneus</taxon>
    </lineage>
</organism>
<keyword evidence="2" id="KW-1185">Reference proteome</keyword>
<evidence type="ECO:0000313" key="1">
    <source>
        <dbReference type="EMBL" id="GBN27078.1"/>
    </source>
</evidence>
<protein>
    <submittedName>
        <fullName evidence="1">Uncharacterized protein</fullName>
    </submittedName>
</protein>
<dbReference type="AlphaFoldDB" id="A0A4Y2MIU0"/>
<sequence length="133" mass="15527">MHQSTETEIILVCVISKEYLVILLQTWKVASQQCESYGWEESFTGKYGMTSSSHVWLPDLGDKFGDEIWYLKGAGIFSIFLLGEKIRHECARSFHVTSRPAWENYIRRALGRRRVLLIALERERLWSPIRFAS</sequence>
<comment type="caution">
    <text evidence="1">The sequence shown here is derived from an EMBL/GenBank/DDBJ whole genome shotgun (WGS) entry which is preliminary data.</text>
</comment>
<reference evidence="1 2" key="1">
    <citation type="journal article" date="2019" name="Sci. Rep.">
        <title>Orb-weaving spider Araneus ventricosus genome elucidates the spidroin gene catalogue.</title>
        <authorList>
            <person name="Kono N."/>
            <person name="Nakamura H."/>
            <person name="Ohtoshi R."/>
            <person name="Moran D.A.P."/>
            <person name="Shinohara A."/>
            <person name="Yoshida Y."/>
            <person name="Fujiwara M."/>
            <person name="Mori M."/>
            <person name="Tomita M."/>
            <person name="Arakawa K."/>
        </authorList>
    </citation>
    <scope>NUCLEOTIDE SEQUENCE [LARGE SCALE GENOMIC DNA]</scope>
</reference>
<gene>
    <name evidence="1" type="ORF">AVEN_158765_1</name>
</gene>
<evidence type="ECO:0000313" key="2">
    <source>
        <dbReference type="Proteomes" id="UP000499080"/>
    </source>
</evidence>
<dbReference type="Proteomes" id="UP000499080">
    <property type="component" value="Unassembled WGS sequence"/>
</dbReference>
<dbReference type="EMBL" id="BGPR01007467">
    <property type="protein sequence ID" value="GBN27078.1"/>
    <property type="molecule type" value="Genomic_DNA"/>
</dbReference>
<accession>A0A4Y2MIU0</accession>
<proteinExistence type="predicted"/>